<name>A0A0V0GE45_SOLCH</name>
<organism evidence="1">
    <name type="scientific">Solanum chacoense</name>
    <name type="common">Chaco potato</name>
    <dbReference type="NCBI Taxonomy" id="4108"/>
    <lineage>
        <taxon>Eukaryota</taxon>
        <taxon>Viridiplantae</taxon>
        <taxon>Streptophyta</taxon>
        <taxon>Embryophyta</taxon>
        <taxon>Tracheophyta</taxon>
        <taxon>Spermatophyta</taxon>
        <taxon>Magnoliopsida</taxon>
        <taxon>eudicotyledons</taxon>
        <taxon>Gunneridae</taxon>
        <taxon>Pentapetalae</taxon>
        <taxon>asterids</taxon>
        <taxon>lamiids</taxon>
        <taxon>Solanales</taxon>
        <taxon>Solanaceae</taxon>
        <taxon>Solanoideae</taxon>
        <taxon>Solaneae</taxon>
        <taxon>Solanum</taxon>
    </lineage>
</organism>
<dbReference type="AlphaFoldDB" id="A0A0V0GE45"/>
<sequence>EVFIIPKVNFVKKISFQNLTFERRFFLKKNLVGIFFTVSFKNLLAMNYFSIHEKLILQGYKYNTYPCNLINSNCS</sequence>
<evidence type="ECO:0000313" key="1">
    <source>
        <dbReference type="EMBL" id="JAP06417.1"/>
    </source>
</evidence>
<reference evidence="1" key="1">
    <citation type="submission" date="2015-12" db="EMBL/GenBank/DDBJ databases">
        <title>Gene expression during late stages of embryo sac development: a critical building block for successful pollen-pistil interactions.</title>
        <authorList>
            <person name="Liu Y."/>
            <person name="Joly V."/>
            <person name="Sabar M."/>
            <person name="Matton D.P."/>
        </authorList>
    </citation>
    <scope>NUCLEOTIDE SEQUENCE</scope>
</reference>
<proteinExistence type="predicted"/>
<accession>A0A0V0GE45</accession>
<protein>
    <submittedName>
        <fullName evidence="1">Putative ovule protein</fullName>
    </submittedName>
</protein>
<dbReference type="EMBL" id="GEDG01041384">
    <property type="protein sequence ID" value="JAP06417.1"/>
    <property type="molecule type" value="Transcribed_RNA"/>
</dbReference>
<feature type="non-terminal residue" evidence="1">
    <location>
        <position position="1"/>
    </location>
</feature>